<feature type="compositionally biased region" description="Basic and acidic residues" evidence="2">
    <location>
        <begin position="406"/>
        <end position="434"/>
    </location>
</feature>
<keyword evidence="1" id="KW-0175">Coiled coil</keyword>
<protein>
    <recommendedName>
        <fullName evidence="5">Kinetochore protein fta7</fullName>
    </recommendedName>
</protein>
<dbReference type="GeneID" id="92010521"/>
<dbReference type="EMBL" id="JAJVCZ030000006">
    <property type="protein sequence ID" value="KAL0258931.1"/>
    <property type="molecule type" value="Genomic_DNA"/>
</dbReference>
<organism evidence="3 4">
    <name type="scientific">Diplodia seriata</name>
    <dbReference type="NCBI Taxonomy" id="420778"/>
    <lineage>
        <taxon>Eukaryota</taxon>
        <taxon>Fungi</taxon>
        <taxon>Dikarya</taxon>
        <taxon>Ascomycota</taxon>
        <taxon>Pezizomycotina</taxon>
        <taxon>Dothideomycetes</taxon>
        <taxon>Dothideomycetes incertae sedis</taxon>
        <taxon>Botryosphaeriales</taxon>
        <taxon>Botryosphaeriaceae</taxon>
        <taxon>Diplodia</taxon>
    </lineage>
</organism>
<feature type="region of interest" description="Disordered" evidence="2">
    <location>
        <begin position="1"/>
        <end position="246"/>
    </location>
</feature>
<name>A0ABR3CFB1_9PEZI</name>
<dbReference type="Pfam" id="PF13094">
    <property type="entry name" value="CENP-Q"/>
    <property type="match status" value="1"/>
</dbReference>
<reference evidence="3 4" key="1">
    <citation type="submission" date="2024-02" db="EMBL/GenBank/DDBJ databases">
        <title>De novo assembly and annotation of 12 fungi associated with fruit tree decline syndrome in Ontario, Canada.</title>
        <authorList>
            <person name="Sulman M."/>
            <person name="Ellouze W."/>
            <person name="Ilyukhin E."/>
        </authorList>
    </citation>
    <scope>NUCLEOTIDE SEQUENCE [LARGE SCALE GENOMIC DNA]</scope>
    <source>
        <strain evidence="3 4">FDS-637</strain>
    </source>
</reference>
<feature type="compositionally biased region" description="Acidic residues" evidence="2">
    <location>
        <begin position="78"/>
        <end position="143"/>
    </location>
</feature>
<dbReference type="Proteomes" id="UP001430584">
    <property type="component" value="Unassembled WGS sequence"/>
</dbReference>
<feature type="compositionally biased region" description="Acidic residues" evidence="2">
    <location>
        <begin position="435"/>
        <end position="447"/>
    </location>
</feature>
<comment type="caution">
    <text evidence="3">The sequence shown here is derived from an EMBL/GenBank/DDBJ whole genome shotgun (WGS) entry which is preliminary data.</text>
</comment>
<feature type="compositionally biased region" description="Basic residues" evidence="2">
    <location>
        <begin position="1"/>
        <end position="12"/>
    </location>
</feature>
<dbReference type="InterPro" id="IPR025212">
    <property type="entry name" value="CAD_CENP-Q"/>
</dbReference>
<feature type="compositionally biased region" description="Low complexity" evidence="2">
    <location>
        <begin position="45"/>
        <end position="54"/>
    </location>
</feature>
<gene>
    <name evidence="3" type="ORF">SLS55_006436</name>
</gene>
<feature type="compositionally biased region" description="Basic and acidic residues" evidence="2">
    <location>
        <begin position="210"/>
        <end position="222"/>
    </location>
</feature>
<feature type="coiled-coil region" evidence="1">
    <location>
        <begin position="361"/>
        <end position="388"/>
    </location>
</feature>
<feature type="region of interest" description="Disordered" evidence="2">
    <location>
        <begin position="406"/>
        <end position="447"/>
    </location>
</feature>
<evidence type="ECO:0000313" key="3">
    <source>
        <dbReference type="EMBL" id="KAL0258931.1"/>
    </source>
</evidence>
<dbReference type="RefSeq" id="XP_066631960.1">
    <property type="nucleotide sequence ID" value="XM_066777865.1"/>
</dbReference>
<evidence type="ECO:0000256" key="1">
    <source>
        <dbReference type="SAM" id="Coils"/>
    </source>
</evidence>
<evidence type="ECO:0000313" key="4">
    <source>
        <dbReference type="Proteomes" id="UP001430584"/>
    </source>
</evidence>
<accession>A0ABR3CFB1</accession>
<proteinExistence type="predicted"/>
<sequence length="505" mass="54473">MPPKPGRGRPRKSAASSTNVVAAPPSPTTATTGKGRKGNKGRPSAATAVAALAASRGKDNNGAASPAAAGRKRRRAEEDDGDELEGFEGETEEEEEEVEEGEEGETEDEAGEEAIEEETEDEAEEEAVEEDNDDDDDEADELSELPSAVSVTANKGRKAGKRGSGATAAVGSGTKGKKRRSEAQMDDDSIGDATKAAKKPRTTAKTAKAAGEKEKERERERTQAVTSSKAKFAHLKPRTRHISQSVITTKWRPAPLPAQAAARALFVAAKRPVVEAAGRKSSTAGGGVMGDGYDKRKAEAEATLASVLRRLEKQIPRIPFPSMKGPAADAFELEKVVERNRGLEMQLTPAVHAVKLLKDAVGKEEKVLEGEMEELDMLERRAREAERRGKERGKRGLHPVLKRFRAGDERVGGGREDSVDEIRMATTDRRRPETNGDEDVEAELEGDEQLAPVLEQLRGHLESMHANLEQVEGLDEAMNGARVTLDGVLRAKLGEERYEELVLSS</sequence>
<feature type="compositionally biased region" description="Basic residues" evidence="2">
    <location>
        <begin position="231"/>
        <end position="241"/>
    </location>
</feature>
<keyword evidence="4" id="KW-1185">Reference proteome</keyword>
<evidence type="ECO:0008006" key="5">
    <source>
        <dbReference type="Google" id="ProtNLM"/>
    </source>
</evidence>
<evidence type="ECO:0000256" key="2">
    <source>
        <dbReference type="SAM" id="MobiDB-lite"/>
    </source>
</evidence>